<feature type="domain" description="Glucan biosynthesis periplasmic MdoG C-terminal" evidence="5">
    <location>
        <begin position="56"/>
        <end position="523"/>
    </location>
</feature>
<dbReference type="InterPro" id="IPR013783">
    <property type="entry name" value="Ig-like_fold"/>
</dbReference>
<dbReference type="PIRSF" id="PIRSF006281">
    <property type="entry name" value="MdoG"/>
    <property type="match status" value="1"/>
</dbReference>
<sequence length="530" mass="59846">MLRTLNLFCDSPVKQRIYDQLSVKGFLNLVVFVLLVSWTNLVNAQTTIPKTDGKAFSHDTVVEIARKLSQKPFIEPKQAPEALTKIDYSTYRQINFQQDAAIWGNAPTPFSIQLFAPGYIYKQLVDIDVVENGKSFPVAVSESSFRVPDESIGQLLQQVGKYAGFRLHYPINRDDYKDEFLVFQGASYFRGVSKGQAYGLSTRGLAINVADPKGEEYPLFKKFWIERPSSHQKAIVVHALLDSVSVTGAYRFAIYPGDPTRMGVDVMLFPRRDVQNVGLAPLTSMFMHGGIDRADTADYRPAVHDSEGLLMEKGNREKIWRPLNNPRGLQVSSFMDENPKGFGLMQPHRQVDYYQDLEAKYHQRPSAWVEPTGDWGKGRVELVEIPSDSEANDNIVAYWKPENGLKKDQPFAYSYQLTWVDNIPKTEGKVKVVRTAGGRKLFTDKNEIVIDYSHLSANDVSNISVDASISSGAILEARIEPNPNVDGARVFVTFDPEDADVAELRVQLRNNDKPLGMTWLYRFTSEDWPL</sequence>
<proteinExistence type="inferred from homology"/>
<dbReference type="Pfam" id="PF04349">
    <property type="entry name" value="MdoG"/>
    <property type="match status" value="1"/>
</dbReference>
<dbReference type="Gene3D" id="2.70.98.10">
    <property type="match status" value="1"/>
</dbReference>
<comment type="pathway">
    <text evidence="2">Glycan metabolism; osmoregulated periplasmic glucan (OPG) biosynthesis.</text>
</comment>
<dbReference type="Gene3D" id="2.60.40.10">
    <property type="entry name" value="Immunoglobulins"/>
    <property type="match status" value="1"/>
</dbReference>
<dbReference type="SUPFAM" id="SSF81296">
    <property type="entry name" value="E set domains"/>
    <property type="match status" value="1"/>
</dbReference>
<dbReference type="SUPFAM" id="SSF74650">
    <property type="entry name" value="Galactose mutarotase-like"/>
    <property type="match status" value="1"/>
</dbReference>
<evidence type="ECO:0000256" key="2">
    <source>
        <dbReference type="ARBA" id="ARBA00005001"/>
    </source>
</evidence>
<comment type="caution">
    <text evidence="6">The sequence shown here is derived from an EMBL/GenBank/DDBJ whole genome shotgun (WGS) entry which is preliminary data.</text>
</comment>
<dbReference type="InterPro" id="IPR014718">
    <property type="entry name" value="GH-type_carb-bd"/>
</dbReference>
<keyword evidence="7" id="KW-1185">Reference proteome</keyword>
<evidence type="ECO:0000256" key="1">
    <source>
        <dbReference type="ARBA" id="ARBA00004418"/>
    </source>
</evidence>
<protein>
    <submittedName>
        <fullName evidence="6">Glucan biosynthesis protein G</fullName>
    </submittedName>
</protein>
<dbReference type="PANTHER" id="PTHR30504">
    <property type="entry name" value="GLUCANS BIOSYNTHESIS PROTEIN"/>
    <property type="match status" value="1"/>
</dbReference>
<accession>A0ABV0FJ14</accession>
<comment type="similarity">
    <text evidence="3">Belongs to the OpgD/OpgG family.</text>
</comment>
<dbReference type="InterPro" id="IPR007444">
    <property type="entry name" value="Glucan_biosyn_MdoG_C"/>
</dbReference>
<organism evidence="6 7">
    <name type="scientific">Shewanella vesiculosa</name>
    <dbReference type="NCBI Taxonomy" id="518738"/>
    <lineage>
        <taxon>Bacteria</taxon>
        <taxon>Pseudomonadati</taxon>
        <taxon>Pseudomonadota</taxon>
        <taxon>Gammaproteobacteria</taxon>
        <taxon>Alteromonadales</taxon>
        <taxon>Shewanellaceae</taxon>
        <taxon>Shewanella</taxon>
    </lineage>
</organism>
<evidence type="ECO:0000313" key="7">
    <source>
        <dbReference type="Proteomes" id="UP001477278"/>
    </source>
</evidence>
<name>A0ABV0FJ14_9GAMM</name>
<dbReference type="RefSeq" id="WP_182721908.1">
    <property type="nucleotide sequence ID" value="NZ_JBDPZN010000001.1"/>
</dbReference>
<dbReference type="PANTHER" id="PTHR30504:SF2">
    <property type="entry name" value="GLUCANS BIOSYNTHESIS PROTEIN G"/>
    <property type="match status" value="1"/>
</dbReference>
<gene>
    <name evidence="6" type="ORF">ABHN84_00740</name>
</gene>
<reference evidence="6 7" key="1">
    <citation type="submission" date="2024-05" db="EMBL/GenBank/DDBJ databases">
        <title>Genome sequencing of Marine Estuary Bacteria, Shewanella vesiculosa and S. baltica, and Pseudomonas syringae.</title>
        <authorList>
            <person name="Gurung A."/>
            <person name="Maclea K.S."/>
        </authorList>
    </citation>
    <scope>NUCLEOTIDE SEQUENCE [LARGE SCALE GENOMIC DNA]</scope>
    <source>
        <strain evidence="6 7">1A</strain>
    </source>
</reference>
<keyword evidence="4" id="KW-0574">Periplasm</keyword>
<comment type="subcellular location">
    <subcellularLocation>
        <location evidence="1">Periplasm</location>
    </subcellularLocation>
</comment>
<dbReference type="InterPro" id="IPR014756">
    <property type="entry name" value="Ig_E-set"/>
</dbReference>
<dbReference type="EMBL" id="JBDPZN010000001">
    <property type="protein sequence ID" value="MEO3680815.1"/>
    <property type="molecule type" value="Genomic_DNA"/>
</dbReference>
<evidence type="ECO:0000256" key="3">
    <source>
        <dbReference type="ARBA" id="ARBA00009284"/>
    </source>
</evidence>
<dbReference type="Proteomes" id="UP001477278">
    <property type="component" value="Unassembled WGS sequence"/>
</dbReference>
<dbReference type="InterPro" id="IPR014438">
    <property type="entry name" value="Glucan_biosyn_MdoG/MdoD"/>
</dbReference>
<dbReference type="InterPro" id="IPR011013">
    <property type="entry name" value="Gal_mutarotase_sf_dom"/>
</dbReference>
<evidence type="ECO:0000256" key="4">
    <source>
        <dbReference type="ARBA" id="ARBA00022764"/>
    </source>
</evidence>
<evidence type="ECO:0000259" key="5">
    <source>
        <dbReference type="Pfam" id="PF04349"/>
    </source>
</evidence>
<evidence type="ECO:0000313" key="6">
    <source>
        <dbReference type="EMBL" id="MEO3680815.1"/>
    </source>
</evidence>